<keyword evidence="2" id="KW-1185">Reference proteome</keyword>
<comment type="caution">
    <text evidence="1">The sequence shown here is derived from an EMBL/GenBank/DDBJ whole genome shotgun (WGS) entry which is preliminary data.</text>
</comment>
<evidence type="ECO:0000313" key="2">
    <source>
        <dbReference type="Proteomes" id="UP000828390"/>
    </source>
</evidence>
<evidence type="ECO:0000313" key="1">
    <source>
        <dbReference type="EMBL" id="KAH3881730.1"/>
    </source>
</evidence>
<dbReference type="Proteomes" id="UP000828390">
    <property type="component" value="Unassembled WGS sequence"/>
</dbReference>
<protein>
    <submittedName>
        <fullName evidence="1">Uncharacterized protein</fullName>
    </submittedName>
</protein>
<name>A0A9D4RWQ8_DREPO</name>
<accession>A0A9D4RWQ8</accession>
<gene>
    <name evidence="1" type="ORF">DPMN_005657</name>
</gene>
<dbReference type="EMBL" id="JAIWYP010000001">
    <property type="protein sequence ID" value="KAH3881730.1"/>
    <property type="molecule type" value="Genomic_DNA"/>
</dbReference>
<proteinExistence type="predicted"/>
<organism evidence="1 2">
    <name type="scientific">Dreissena polymorpha</name>
    <name type="common">Zebra mussel</name>
    <name type="synonym">Mytilus polymorpha</name>
    <dbReference type="NCBI Taxonomy" id="45954"/>
    <lineage>
        <taxon>Eukaryota</taxon>
        <taxon>Metazoa</taxon>
        <taxon>Spiralia</taxon>
        <taxon>Lophotrochozoa</taxon>
        <taxon>Mollusca</taxon>
        <taxon>Bivalvia</taxon>
        <taxon>Autobranchia</taxon>
        <taxon>Heteroconchia</taxon>
        <taxon>Euheterodonta</taxon>
        <taxon>Imparidentia</taxon>
        <taxon>Neoheterodontei</taxon>
        <taxon>Myida</taxon>
        <taxon>Dreissenoidea</taxon>
        <taxon>Dreissenidae</taxon>
        <taxon>Dreissena</taxon>
    </lineage>
</organism>
<reference evidence="1" key="1">
    <citation type="journal article" date="2019" name="bioRxiv">
        <title>The Genome of the Zebra Mussel, Dreissena polymorpha: A Resource for Invasive Species Research.</title>
        <authorList>
            <person name="McCartney M.A."/>
            <person name="Auch B."/>
            <person name="Kono T."/>
            <person name="Mallez S."/>
            <person name="Zhang Y."/>
            <person name="Obille A."/>
            <person name="Becker A."/>
            <person name="Abrahante J.E."/>
            <person name="Garbe J."/>
            <person name="Badalamenti J.P."/>
            <person name="Herman A."/>
            <person name="Mangelson H."/>
            <person name="Liachko I."/>
            <person name="Sullivan S."/>
            <person name="Sone E.D."/>
            <person name="Koren S."/>
            <person name="Silverstein K.A.T."/>
            <person name="Beckman K.B."/>
            <person name="Gohl D.M."/>
        </authorList>
    </citation>
    <scope>NUCLEOTIDE SEQUENCE</scope>
    <source>
        <strain evidence="1">Duluth1</strain>
        <tissue evidence="1">Whole animal</tissue>
    </source>
</reference>
<sequence>MTTDLSTQAPVLERTAYLKELISNCDLQYENLGKTFTNSLSVECTEIYYFLVKNREKDKYTRQVVLNNIDVNISDHHPVQISVATQLKAKRQIKDRTTHILMTNWNKVDTDLYSETLRRRILSLDPTELDTVEETELKTTQ</sequence>
<dbReference type="AlphaFoldDB" id="A0A9D4RWQ8"/>
<reference evidence="1" key="2">
    <citation type="submission" date="2020-11" db="EMBL/GenBank/DDBJ databases">
        <authorList>
            <person name="McCartney M.A."/>
            <person name="Auch B."/>
            <person name="Kono T."/>
            <person name="Mallez S."/>
            <person name="Becker A."/>
            <person name="Gohl D.M."/>
            <person name="Silverstein K.A.T."/>
            <person name="Koren S."/>
            <person name="Bechman K.B."/>
            <person name="Herman A."/>
            <person name="Abrahante J.E."/>
            <person name="Garbe J."/>
        </authorList>
    </citation>
    <scope>NUCLEOTIDE SEQUENCE</scope>
    <source>
        <strain evidence="1">Duluth1</strain>
        <tissue evidence="1">Whole animal</tissue>
    </source>
</reference>